<dbReference type="PROSITE" id="PS00622">
    <property type="entry name" value="HTH_LUXR_1"/>
    <property type="match status" value="1"/>
</dbReference>
<dbReference type="SMART" id="SM00421">
    <property type="entry name" value="HTH_LUXR"/>
    <property type="match status" value="1"/>
</dbReference>
<dbReference type="RefSeq" id="WP_200990222.1">
    <property type="nucleotide sequence ID" value="NZ_CP063311.1"/>
</dbReference>
<proteinExistence type="predicted"/>
<dbReference type="InterPro" id="IPR016032">
    <property type="entry name" value="Sig_transdc_resp-reg_C-effctor"/>
</dbReference>
<dbReference type="InterPro" id="IPR039420">
    <property type="entry name" value="WalR-like"/>
</dbReference>
<name>A0A7S6RGZ0_9CYAN</name>
<keyword evidence="2" id="KW-0238">DNA-binding</keyword>
<evidence type="ECO:0000259" key="5">
    <source>
        <dbReference type="PROSITE" id="PS50110"/>
    </source>
</evidence>
<dbReference type="Pfam" id="PF00196">
    <property type="entry name" value="GerE"/>
    <property type="match status" value="1"/>
</dbReference>
<keyword evidence="7" id="KW-1185">Reference proteome</keyword>
<dbReference type="Pfam" id="PF00072">
    <property type="entry name" value="Response_reg"/>
    <property type="match status" value="1"/>
</dbReference>
<dbReference type="KEGG" id="aee:IM676_14410"/>
<feature type="domain" description="HTH luxR-type" evidence="4">
    <location>
        <begin position="165"/>
        <end position="230"/>
    </location>
</feature>
<feature type="modified residue" description="4-aspartylphosphate" evidence="3">
    <location>
        <position position="56"/>
    </location>
</feature>
<evidence type="ECO:0000259" key="4">
    <source>
        <dbReference type="PROSITE" id="PS50043"/>
    </source>
</evidence>
<dbReference type="AlphaFoldDB" id="A0A7S6RGZ0"/>
<dbReference type="GO" id="GO:0000160">
    <property type="term" value="P:phosphorelay signal transduction system"/>
    <property type="evidence" value="ECO:0007669"/>
    <property type="project" value="InterPro"/>
</dbReference>
<dbReference type="GO" id="GO:0003677">
    <property type="term" value="F:DNA binding"/>
    <property type="evidence" value="ECO:0007669"/>
    <property type="project" value="UniProtKB-KW"/>
</dbReference>
<dbReference type="InterPro" id="IPR011006">
    <property type="entry name" value="CheY-like_superfamily"/>
</dbReference>
<dbReference type="InterPro" id="IPR000792">
    <property type="entry name" value="Tscrpt_reg_LuxR_C"/>
</dbReference>
<dbReference type="Gene3D" id="3.40.50.2300">
    <property type="match status" value="1"/>
</dbReference>
<dbReference type="PANTHER" id="PTHR43214">
    <property type="entry name" value="TWO-COMPONENT RESPONSE REGULATOR"/>
    <property type="match status" value="1"/>
</dbReference>
<dbReference type="CDD" id="cd06170">
    <property type="entry name" value="LuxR_C_like"/>
    <property type="match status" value="1"/>
</dbReference>
<dbReference type="GO" id="GO:0006355">
    <property type="term" value="P:regulation of DNA-templated transcription"/>
    <property type="evidence" value="ECO:0007669"/>
    <property type="project" value="InterPro"/>
</dbReference>
<sequence length="233" mass="25457">MCKIRVAIVEDHQLIRLGIRTLLEQKEEIVVVGEAANGVTGLEMLKKVQPDIAIIDIGLPDKDGIQLTQEFKALSTGENLHTKVLILTVDNHPESVMAAFAAGADSYCTKYVDFDTLVVALRNTYEGNCWIDPAIAGIVLQAAQRNTQLRPDEQNILPNSQGEKNNTAAYNLSPREIQVLRLMVDGCTNCMIAQQLDISLGTVKSHVRNILSKLGADDRTQAAVRALRDGLLG</sequence>
<gene>
    <name evidence="6" type="ORF">IM676_14410</name>
</gene>
<evidence type="ECO:0000256" key="1">
    <source>
        <dbReference type="ARBA" id="ARBA00022553"/>
    </source>
</evidence>
<protein>
    <submittedName>
        <fullName evidence="6">Response regulator transcription factor</fullName>
    </submittedName>
</protein>
<reference evidence="7" key="1">
    <citation type="submission" date="2020-10" db="EMBL/GenBank/DDBJ databases">
        <title>Genome-based taxonomic classification of the species Anabaenopsis elenkinii.</title>
        <authorList>
            <person name="Delbaje E."/>
            <person name="Andreote A.P.D."/>
            <person name="Pellegrinetti T.A."/>
            <person name="Cruz R.B."/>
            <person name="Branco L.H.Z."/>
            <person name="Fiore M.F."/>
        </authorList>
    </citation>
    <scope>NUCLEOTIDE SEQUENCE [LARGE SCALE GENOMIC DNA]</scope>
    <source>
        <strain evidence="7">CCIBt3563</strain>
    </source>
</reference>
<dbReference type="Proteomes" id="UP000593846">
    <property type="component" value="Chromosome"/>
</dbReference>
<dbReference type="CDD" id="cd17535">
    <property type="entry name" value="REC_NarL-like"/>
    <property type="match status" value="1"/>
</dbReference>
<evidence type="ECO:0000256" key="3">
    <source>
        <dbReference type="PROSITE-ProRule" id="PRU00169"/>
    </source>
</evidence>
<dbReference type="EMBL" id="CP063311">
    <property type="protein sequence ID" value="QOV24727.1"/>
    <property type="molecule type" value="Genomic_DNA"/>
</dbReference>
<dbReference type="InterPro" id="IPR001789">
    <property type="entry name" value="Sig_transdc_resp-reg_receiver"/>
</dbReference>
<keyword evidence="1 3" id="KW-0597">Phosphoprotein</keyword>
<dbReference type="InterPro" id="IPR058245">
    <property type="entry name" value="NreC/VraR/RcsB-like_REC"/>
</dbReference>
<feature type="domain" description="Response regulatory" evidence="5">
    <location>
        <begin position="5"/>
        <end position="125"/>
    </location>
</feature>
<dbReference type="PANTHER" id="PTHR43214:SF43">
    <property type="entry name" value="TWO-COMPONENT RESPONSE REGULATOR"/>
    <property type="match status" value="1"/>
</dbReference>
<evidence type="ECO:0000256" key="2">
    <source>
        <dbReference type="ARBA" id="ARBA00023125"/>
    </source>
</evidence>
<dbReference type="PROSITE" id="PS50043">
    <property type="entry name" value="HTH_LUXR_2"/>
    <property type="match status" value="1"/>
</dbReference>
<evidence type="ECO:0000313" key="6">
    <source>
        <dbReference type="EMBL" id="QOV24727.1"/>
    </source>
</evidence>
<dbReference type="SUPFAM" id="SSF46894">
    <property type="entry name" value="C-terminal effector domain of the bipartite response regulators"/>
    <property type="match status" value="1"/>
</dbReference>
<accession>A0A7S6RGZ0</accession>
<dbReference type="PROSITE" id="PS50110">
    <property type="entry name" value="RESPONSE_REGULATORY"/>
    <property type="match status" value="1"/>
</dbReference>
<dbReference type="PRINTS" id="PR00038">
    <property type="entry name" value="HTHLUXR"/>
</dbReference>
<organism evidence="6 7">
    <name type="scientific">Anabaenopsis elenkinii CCIBt3563</name>
    <dbReference type="NCBI Taxonomy" id="2779889"/>
    <lineage>
        <taxon>Bacteria</taxon>
        <taxon>Bacillati</taxon>
        <taxon>Cyanobacteriota</taxon>
        <taxon>Cyanophyceae</taxon>
        <taxon>Nostocales</taxon>
        <taxon>Nodulariaceae</taxon>
        <taxon>Anabaenopsis</taxon>
    </lineage>
</organism>
<dbReference type="SUPFAM" id="SSF52172">
    <property type="entry name" value="CheY-like"/>
    <property type="match status" value="1"/>
</dbReference>
<dbReference type="SMART" id="SM00448">
    <property type="entry name" value="REC"/>
    <property type="match status" value="1"/>
</dbReference>
<evidence type="ECO:0000313" key="7">
    <source>
        <dbReference type="Proteomes" id="UP000593846"/>
    </source>
</evidence>